<dbReference type="KEGG" id="ghi:107960513"/>
<dbReference type="RefSeq" id="XP_016752341.1">
    <property type="nucleotide sequence ID" value="XM_016896852.1"/>
</dbReference>
<protein>
    <submittedName>
        <fullName evidence="6">Choline/ethanolaminephosphotransferase 2-like</fullName>
    </submittedName>
</protein>
<keyword evidence="4" id="KW-1133">Transmembrane helix</keyword>
<dbReference type="PaxDb" id="3635-A0A1U8PMB9"/>
<feature type="transmembrane region" description="Helical" evidence="4">
    <location>
        <begin position="36"/>
        <end position="57"/>
    </location>
</feature>
<comment type="similarity">
    <text evidence="2">Belongs to the CDP-alcohol phosphatidyltransferase class-I family.</text>
</comment>
<dbReference type="PANTHER" id="PTHR10414">
    <property type="entry name" value="ETHANOLAMINEPHOSPHOTRANSFERASE"/>
    <property type="match status" value="1"/>
</dbReference>
<sequence length="135" mass="15221">MLLALAMLHPFILLIGGVLVWDYLSPSDIIRNHPHLLILVAGLAFGFLVGRMILAHLCDEPKGLKTNMCMPLLYLPLAIANALTARRNEGYVCVLDFDFSIPMQCQRHDKIEKKYTKVAPLVDEFWVVLGSLDKF</sequence>
<feature type="transmembrane region" description="Helical" evidence="4">
    <location>
        <begin position="6"/>
        <end position="24"/>
    </location>
</feature>
<keyword evidence="4" id="KW-0812">Transmembrane</keyword>
<dbReference type="PANTHER" id="PTHR10414:SF37">
    <property type="entry name" value="BB IN A BOXCAR, ISOFORM C"/>
    <property type="match status" value="1"/>
</dbReference>
<evidence type="ECO:0000313" key="6">
    <source>
        <dbReference type="RefSeq" id="XP_016752341.1"/>
    </source>
</evidence>
<dbReference type="Proteomes" id="UP000818029">
    <property type="component" value="Chromosome A05"/>
</dbReference>
<accession>A0A1U8PMB9</accession>
<evidence type="ECO:0000256" key="3">
    <source>
        <dbReference type="ARBA" id="ARBA00023136"/>
    </source>
</evidence>
<keyword evidence="5" id="KW-1185">Reference proteome</keyword>
<dbReference type="GeneID" id="107960513"/>
<dbReference type="GO" id="GO:0008610">
    <property type="term" value="P:lipid biosynthetic process"/>
    <property type="evidence" value="ECO:0007669"/>
    <property type="project" value="UniProtKB-ARBA"/>
</dbReference>
<organism evidence="5 6">
    <name type="scientific">Gossypium hirsutum</name>
    <name type="common">Upland cotton</name>
    <name type="synonym">Gossypium mexicanum</name>
    <dbReference type="NCBI Taxonomy" id="3635"/>
    <lineage>
        <taxon>Eukaryota</taxon>
        <taxon>Viridiplantae</taxon>
        <taxon>Streptophyta</taxon>
        <taxon>Embryophyta</taxon>
        <taxon>Tracheophyta</taxon>
        <taxon>Spermatophyta</taxon>
        <taxon>Magnoliopsida</taxon>
        <taxon>eudicotyledons</taxon>
        <taxon>Gunneridae</taxon>
        <taxon>Pentapetalae</taxon>
        <taxon>rosids</taxon>
        <taxon>malvids</taxon>
        <taxon>Malvales</taxon>
        <taxon>Malvaceae</taxon>
        <taxon>Malvoideae</taxon>
        <taxon>Gossypium</taxon>
    </lineage>
</organism>
<comment type="subcellular location">
    <subcellularLocation>
        <location evidence="1">Membrane</location>
    </subcellularLocation>
</comment>
<evidence type="ECO:0000256" key="2">
    <source>
        <dbReference type="ARBA" id="ARBA00010441"/>
    </source>
</evidence>
<reference evidence="6" key="2">
    <citation type="submission" date="2025-08" db="UniProtKB">
        <authorList>
            <consortium name="RefSeq"/>
        </authorList>
    </citation>
    <scope>IDENTIFICATION</scope>
</reference>
<keyword evidence="3 4" id="KW-0472">Membrane</keyword>
<dbReference type="STRING" id="3635.A0A1U8PMB9"/>
<name>A0A1U8PMB9_GOSHI</name>
<dbReference type="AlphaFoldDB" id="A0A1U8PMB9"/>
<evidence type="ECO:0000313" key="5">
    <source>
        <dbReference type="Proteomes" id="UP000818029"/>
    </source>
</evidence>
<evidence type="ECO:0000256" key="4">
    <source>
        <dbReference type="SAM" id="Phobius"/>
    </source>
</evidence>
<dbReference type="GO" id="GO:0016020">
    <property type="term" value="C:membrane"/>
    <property type="evidence" value="ECO:0007669"/>
    <property type="project" value="UniProtKB-SubCell"/>
</dbReference>
<proteinExistence type="inferred from homology"/>
<dbReference type="InterPro" id="IPR014472">
    <property type="entry name" value="CHOPT"/>
</dbReference>
<evidence type="ECO:0000256" key="1">
    <source>
        <dbReference type="ARBA" id="ARBA00004370"/>
    </source>
</evidence>
<gene>
    <name evidence="6" type="primary">LOC107960513</name>
</gene>
<reference evidence="5" key="1">
    <citation type="journal article" date="2020" name="Nat. Genet.">
        <title>Genomic diversifications of five Gossypium allopolyploid species and their impact on cotton improvement.</title>
        <authorList>
            <person name="Chen Z.J."/>
            <person name="Sreedasyam A."/>
            <person name="Ando A."/>
            <person name="Song Q."/>
            <person name="De Santiago L.M."/>
            <person name="Hulse-Kemp A.M."/>
            <person name="Ding M."/>
            <person name="Ye W."/>
            <person name="Kirkbride R.C."/>
            <person name="Jenkins J."/>
            <person name="Plott C."/>
            <person name="Lovell J."/>
            <person name="Lin Y.M."/>
            <person name="Vaughn R."/>
            <person name="Liu B."/>
            <person name="Simpson S."/>
            <person name="Scheffler B.E."/>
            <person name="Wen L."/>
            <person name="Saski C.A."/>
            <person name="Grover C.E."/>
            <person name="Hu G."/>
            <person name="Conover J.L."/>
            <person name="Carlson J.W."/>
            <person name="Shu S."/>
            <person name="Boston L.B."/>
            <person name="Williams M."/>
            <person name="Peterson D.G."/>
            <person name="McGee K."/>
            <person name="Jones D.C."/>
            <person name="Wendel J.F."/>
            <person name="Stelly D.M."/>
            <person name="Grimwood J."/>
            <person name="Schmutz J."/>
        </authorList>
    </citation>
    <scope>NUCLEOTIDE SEQUENCE [LARGE SCALE GENOMIC DNA]</scope>
    <source>
        <strain evidence="5">cv. TM-1</strain>
    </source>
</reference>